<feature type="domain" description="Flavinylation-associated cytochrome" evidence="2">
    <location>
        <begin position="73"/>
        <end position="131"/>
    </location>
</feature>
<dbReference type="Pfam" id="PF14358">
    <property type="entry name" value="DUF4405"/>
    <property type="match status" value="1"/>
</dbReference>
<name>A0ABX0IK80_9ACTN</name>
<dbReference type="Proteomes" id="UP000636394">
    <property type="component" value="Unassembled WGS sequence"/>
</dbReference>
<dbReference type="RefSeq" id="WP_166079595.1">
    <property type="nucleotide sequence ID" value="NZ_WPCR01000019.1"/>
</dbReference>
<keyword evidence="1" id="KW-0812">Transmembrane</keyword>
<keyword evidence="4" id="KW-1185">Reference proteome</keyword>
<accession>A0ABX0IK80</accession>
<gene>
    <name evidence="3" type="ORF">GMI68_09550</name>
</gene>
<evidence type="ECO:0000313" key="3">
    <source>
        <dbReference type="EMBL" id="NHM14993.1"/>
    </source>
</evidence>
<evidence type="ECO:0000256" key="1">
    <source>
        <dbReference type="SAM" id="Phobius"/>
    </source>
</evidence>
<reference evidence="3 4" key="1">
    <citation type="submission" date="2019-11" db="EMBL/GenBank/DDBJ databases">
        <title>Eggerthellaceae novel genus isolated from the rectal contents of marmort.</title>
        <authorList>
            <person name="Zhang G."/>
        </authorList>
    </citation>
    <scope>NUCLEOTIDE SEQUENCE [LARGE SCALE GENOMIC DNA]</scope>
    <source>
        <strain evidence="4">zg-886</strain>
    </source>
</reference>
<dbReference type="EMBL" id="WPCR01000019">
    <property type="protein sequence ID" value="NHM14993.1"/>
    <property type="molecule type" value="Genomic_DNA"/>
</dbReference>
<keyword evidence="1" id="KW-1133">Transmembrane helix</keyword>
<dbReference type="InterPro" id="IPR025517">
    <property type="entry name" value="DUF4405"/>
</dbReference>
<evidence type="ECO:0000313" key="4">
    <source>
        <dbReference type="Proteomes" id="UP000636394"/>
    </source>
</evidence>
<evidence type="ECO:0000259" key="2">
    <source>
        <dbReference type="Pfam" id="PF14358"/>
    </source>
</evidence>
<feature type="transmembrane region" description="Helical" evidence="1">
    <location>
        <begin position="75"/>
        <end position="99"/>
    </location>
</feature>
<keyword evidence="1" id="KW-0472">Membrane</keyword>
<feature type="transmembrane region" description="Helical" evidence="1">
    <location>
        <begin position="36"/>
        <end position="54"/>
    </location>
</feature>
<feature type="transmembrane region" description="Helical" evidence="1">
    <location>
        <begin position="119"/>
        <end position="139"/>
    </location>
</feature>
<sequence>MDIRRLLAIDAVVLVAYVVAANPAVTGIAVHEWLGLGFLAVIVVHAAMHFDYLVETVRGSACRRGMRLAKFALDAILVIVLMLCCTSGLMVSGAILPSFGLYAKGYYFWDPLHAVSAKLLLALLLVHAAANGKVVVASLKRKDSDYDE</sequence>
<organism evidence="3 4">
    <name type="scientific">Xiamenia xianingshaonis</name>
    <dbReference type="NCBI Taxonomy" id="2682776"/>
    <lineage>
        <taxon>Bacteria</taxon>
        <taxon>Bacillati</taxon>
        <taxon>Actinomycetota</taxon>
        <taxon>Coriobacteriia</taxon>
        <taxon>Eggerthellales</taxon>
        <taxon>Eggerthellaceae</taxon>
        <taxon>Xiamenia</taxon>
    </lineage>
</organism>
<comment type="caution">
    <text evidence="3">The sequence shown here is derived from an EMBL/GenBank/DDBJ whole genome shotgun (WGS) entry which is preliminary data.</text>
</comment>
<protein>
    <submittedName>
        <fullName evidence="3">DUF4405 domain-containing protein</fullName>
    </submittedName>
</protein>
<proteinExistence type="predicted"/>